<dbReference type="PANTHER" id="PTHR42865:SF1">
    <property type="entry name" value="AEROBIC C4-DICARBOXYLATE TRANSPORT PROTEIN"/>
    <property type="match status" value="1"/>
</dbReference>
<feature type="transmembrane region" description="Helical" evidence="7">
    <location>
        <begin position="221"/>
        <end position="247"/>
    </location>
</feature>
<feature type="transmembrane region" description="Helical" evidence="7">
    <location>
        <begin position="185"/>
        <end position="209"/>
    </location>
</feature>
<feature type="transmembrane region" description="Helical" evidence="7">
    <location>
        <begin position="7"/>
        <end position="26"/>
    </location>
</feature>
<dbReference type="PANTHER" id="PTHR42865">
    <property type="entry name" value="PROTON/GLUTAMATE-ASPARTATE SYMPORTER"/>
    <property type="match status" value="1"/>
</dbReference>
<reference evidence="9" key="1">
    <citation type="journal article" date="2019" name="Int. J. Syst. Evol. Microbiol.">
        <title>The Global Catalogue of Microorganisms (GCM) 10K type strain sequencing project: providing services to taxonomists for standard genome sequencing and annotation.</title>
        <authorList>
            <consortium name="The Broad Institute Genomics Platform"/>
            <consortium name="The Broad Institute Genome Sequencing Center for Infectious Disease"/>
            <person name="Wu L."/>
            <person name="Ma J."/>
        </authorList>
    </citation>
    <scope>NUCLEOTIDE SEQUENCE [LARGE SCALE GENOMIC DNA]</scope>
    <source>
        <strain evidence="9">JCM 16704</strain>
    </source>
</reference>
<keyword evidence="3 7" id="KW-0812">Transmembrane</keyword>
<evidence type="ECO:0000256" key="5">
    <source>
        <dbReference type="ARBA" id="ARBA00022989"/>
    </source>
</evidence>
<dbReference type="EMBL" id="BAAAZI010000008">
    <property type="protein sequence ID" value="GAA4141145.1"/>
    <property type="molecule type" value="Genomic_DNA"/>
</dbReference>
<dbReference type="NCBIfam" id="NF002461">
    <property type="entry name" value="PRK01663.1"/>
    <property type="match status" value="1"/>
</dbReference>
<evidence type="ECO:0000313" key="8">
    <source>
        <dbReference type="EMBL" id="GAA4141145.1"/>
    </source>
</evidence>
<evidence type="ECO:0000256" key="4">
    <source>
        <dbReference type="ARBA" id="ARBA00022847"/>
    </source>
</evidence>
<comment type="subcellular location">
    <subcellularLocation>
        <location evidence="1">Membrane</location>
        <topology evidence="1">Multi-pass membrane protein</topology>
    </subcellularLocation>
</comment>
<comment type="caution">
    <text evidence="8">The sequence shown here is derived from an EMBL/GenBank/DDBJ whole genome shotgun (WGS) entry which is preliminary data.</text>
</comment>
<dbReference type="SUPFAM" id="SSF118215">
    <property type="entry name" value="Proton glutamate symport protein"/>
    <property type="match status" value="1"/>
</dbReference>
<dbReference type="PROSITE" id="PS00714">
    <property type="entry name" value="NA_DICARBOXYL_SYMP_2"/>
    <property type="match status" value="1"/>
</dbReference>
<evidence type="ECO:0000313" key="9">
    <source>
        <dbReference type="Proteomes" id="UP001500101"/>
    </source>
</evidence>
<feature type="transmembrane region" description="Helical" evidence="7">
    <location>
        <begin position="78"/>
        <end position="98"/>
    </location>
</feature>
<evidence type="ECO:0000256" key="3">
    <source>
        <dbReference type="ARBA" id="ARBA00022692"/>
    </source>
</evidence>
<dbReference type="Proteomes" id="UP001500101">
    <property type="component" value="Unassembled WGS sequence"/>
</dbReference>
<evidence type="ECO:0000256" key="1">
    <source>
        <dbReference type="ARBA" id="ARBA00004141"/>
    </source>
</evidence>
<dbReference type="Gene3D" id="1.10.3860.10">
    <property type="entry name" value="Sodium:dicarboxylate symporter"/>
    <property type="match status" value="1"/>
</dbReference>
<dbReference type="InterPro" id="IPR018107">
    <property type="entry name" value="Na-dicarboxylate_symporter_CS"/>
</dbReference>
<keyword evidence="4" id="KW-0769">Symport</keyword>
<feature type="transmembrane region" description="Helical" evidence="7">
    <location>
        <begin position="141"/>
        <end position="164"/>
    </location>
</feature>
<dbReference type="PRINTS" id="PR00173">
    <property type="entry name" value="EDTRNSPORT"/>
</dbReference>
<dbReference type="RefSeq" id="WP_344674654.1">
    <property type="nucleotide sequence ID" value="NZ_BAAAZI010000008.1"/>
</dbReference>
<dbReference type="PROSITE" id="PS00713">
    <property type="entry name" value="NA_DICARBOXYL_SYMP_1"/>
    <property type="match status" value="1"/>
</dbReference>
<keyword evidence="9" id="KW-1185">Reference proteome</keyword>
<dbReference type="InterPro" id="IPR036458">
    <property type="entry name" value="Na:dicarbo_symporter_sf"/>
</dbReference>
<proteinExistence type="predicted"/>
<gene>
    <name evidence="8" type="ORF">GCM10022216_20880</name>
</gene>
<evidence type="ECO:0000256" key="7">
    <source>
        <dbReference type="SAM" id="Phobius"/>
    </source>
</evidence>
<keyword evidence="2" id="KW-0813">Transport</keyword>
<keyword evidence="5 7" id="KW-1133">Transmembrane helix</keyword>
<dbReference type="InterPro" id="IPR001991">
    <property type="entry name" value="Na-dicarboxylate_symporter"/>
</dbReference>
<evidence type="ECO:0000256" key="6">
    <source>
        <dbReference type="ARBA" id="ARBA00023136"/>
    </source>
</evidence>
<evidence type="ECO:0000256" key="2">
    <source>
        <dbReference type="ARBA" id="ARBA00022448"/>
    </source>
</evidence>
<sequence length="424" mass="45386">MKRFFSSLYVQVILGILIGILCGIFYPDFAVKLKPLGDGFIKLIKMVIAPLIFSSIVIGIAGMQDIKKVGKIGLSSLIYFEVMTTVALIIGLVFVNWIQPGTGMNIDPASLDPEAVSNYVKQSEEHKNVMDFILSIIPHNVIAAVASDNLLQVLVFAVLFGIGLTKIGEKNSEPVLTVLQSFLKALFAIIKMIMYLAPIGAMGAIGFTIGKYGVEALSSLGLLMISFYLTCIVFIVFVIGAVLYFYVNINIFKLLKYIKEELLIVLGTSSSESALPGLMQKLEDAGCSKPIVGLVIPTGYSFNLDGTCIYLTMAAVFISQALNMHLSLEQEITLLLVLLLTSKGAAGVTGSGFVTLAATLPVVGHVPVEAVGLILGIDRFMSEARALTNIIGNAAATLVVAKYENGLDEAVLHDKLGSAHGQKT</sequence>
<protein>
    <submittedName>
        <fullName evidence="8">Dicarboxylate/amino acid:cation symporter</fullName>
    </submittedName>
</protein>
<keyword evidence="6 7" id="KW-0472">Membrane</keyword>
<accession>A0ABP7YTP9</accession>
<organism evidence="8 9">
    <name type="scientific">Sphingobacterium kyonggiense</name>
    <dbReference type="NCBI Taxonomy" id="714075"/>
    <lineage>
        <taxon>Bacteria</taxon>
        <taxon>Pseudomonadati</taxon>
        <taxon>Bacteroidota</taxon>
        <taxon>Sphingobacteriia</taxon>
        <taxon>Sphingobacteriales</taxon>
        <taxon>Sphingobacteriaceae</taxon>
        <taxon>Sphingobacterium</taxon>
    </lineage>
</organism>
<dbReference type="Pfam" id="PF00375">
    <property type="entry name" value="SDF"/>
    <property type="match status" value="1"/>
</dbReference>
<name>A0ABP7YTP9_9SPHI</name>
<feature type="transmembrane region" description="Helical" evidence="7">
    <location>
        <begin position="46"/>
        <end position="66"/>
    </location>
</feature>